<gene>
    <name evidence="4" type="ORF">QC825_03075</name>
</gene>
<proteinExistence type="predicted"/>
<dbReference type="Pfam" id="PF00857">
    <property type="entry name" value="Isochorismatase"/>
    <property type="match status" value="1"/>
</dbReference>
<evidence type="ECO:0000256" key="1">
    <source>
        <dbReference type="ARBA" id="ARBA00022801"/>
    </source>
</evidence>
<keyword evidence="1" id="KW-0378">Hydrolase</keyword>
<reference evidence="4 5" key="1">
    <citation type="submission" date="2023-04" db="EMBL/GenBank/DDBJ databases">
        <title>A long-awaited taxogenomic arrangement of the family Halomonadaceae.</title>
        <authorList>
            <person name="De La Haba R."/>
            <person name="Chuvochina M."/>
            <person name="Wittouck S."/>
            <person name="Arahal D.R."/>
            <person name="Sanchez-Porro C."/>
            <person name="Hugenholtz P."/>
            <person name="Ventosa A."/>
        </authorList>
    </citation>
    <scope>NUCLEOTIDE SEQUENCE [LARGE SCALE GENOMIC DNA]</scope>
    <source>
        <strain evidence="4 5">DSM 22428</strain>
    </source>
</reference>
<dbReference type="InterPro" id="IPR000868">
    <property type="entry name" value="Isochorismatase-like_dom"/>
</dbReference>
<feature type="region of interest" description="Disordered" evidence="2">
    <location>
        <begin position="1"/>
        <end position="20"/>
    </location>
</feature>
<dbReference type="InterPro" id="IPR050272">
    <property type="entry name" value="Isochorismatase-like_hydrls"/>
</dbReference>
<dbReference type="Gene3D" id="3.40.50.850">
    <property type="entry name" value="Isochorismatase-like"/>
    <property type="match status" value="1"/>
</dbReference>
<dbReference type="InterPro" id="IPR036380">
    <property type="entry name" value="Isochorismatase-like_sf"/>
</dbReference>
<evidence type="ECO:0000313" key="5">
    <source>
        <dbReference type="Proteomes" id="UP001269375"/>
    </source>
</evidence>
<sequence length="220" mass="24293">MTIPAIASYPMPSAADQPDNRVDWQVEPDRAVLLIHDMQEYFLNKFDRSQAPIPALIENIAALRAIADRAGIPVVYTAQPTDQPDGDRALLNDFWGPGLPAAPEQAPVVDRLAPSAKDTVLTKWRYSAFQRSPLRDMMREQGRDQLIVTGVYAHIGCLASALEAFMQDVQPFFVLDALADFSLEEHLMATSYVAKRCGVTQTRATITNALTHHATSETEA</sequence>
<evidence type="ECO:0000259" key="3">
    <source>
        <dbReference type="Pfam" id="PF00857"/>
    </source>
</evidence>
<dbReference type="RefSeq" id="WP_285836053.1">
    <property type="nucleotide sequence ID" value="NZ_JAMLJI010000002.1"/>
</dbReference>
<feature type="domain" description="Isochorismatase-like" evidence="3">
    <location>
        <begin position="32"/>
        <end position="204"/>
    </location>
</feature>
<dbReference type="PIRSF" id="PIRSF001111">
    <property type="entry name" value="Isochorismatase"/>
    <property type="match status" value="1"/>
</dbReference>
<dbReference type="EMBL" id="JARWAO010000001">
    <property type="protein sequence ID" value="MDR5895059.1"/>
    <property type="molecule type" value="Genomic_DNA"/>
</dbReference>
<dbReference type="PANTHER" id="PTHR43540">
    <property type="entry name" value="PEROXYUREIDOACRYLATE/UREIDOACRYLATE AMIDOHYDROLASE-RELATED"/>
    <property type="match status" value="1"/>
</dbReference>
<keyword evidence="5" id="KW-1185">Reference proteome</keyword>
<evidence type="ECO:0000256" key="2">
    <source>
        <dbReference type="SAM" id="MobiDB-lite"/>
    </source>
</evidence>
<dbReference type="PRINTS" id="PR01398">
    <property type="entry name" value="ISCHRISMTASE"/>
</dbReference>
<dbReference type="PANTHER" id="PTHR43540:SF3">
    <property type="entry name" value="ENTEROBACTIN SYNTHASE COMPONENT B"/>
    <property type="match status" value="1"/>
</dbReference>
<organism evidence="4 5">
    <name type="scientific">Larsenimonas suaedae</name>
    <dbReference type="NCBI Taxonomy" id="1851019"/>
    <lineage>
        <taxon>Bacteria</taxon>
        <taxon>Pseudomonadati</taxon>
        <taxon>Pseudomonadota</taxon>
        <taxon>Gammaproteobacteria</taxon>
        <taxon>Oceanospirillales</taxon>
        <taxon>Halomonadaceae</taxon>
        <taxon>Larsenimonas</taxon>
    </lineage>
</organism>
<comment type="caution">
    <text evidence="4">The sequence shown here is derived from an EMBL/GenBank/DDBJ whole genome shotgun (WGS) entry which is preliminary data.</text>
</comment>
<dbReference type="InterPro" id="IPR016291">
    <property type="entry name" value="Isochorismatase"/>
</dbReference>
<protein>
    <submittedName>
        <fullName evidence="4">Isochorismatase family protein</fullName>
    </submittedName>
</protein>
<name>A0ABU1GSV2_9GAMM</name>
<evidence type="ECO:0000313" key="4">
    <source>
        <dbReference type="EMBL" id="MDR5895059.1"/>
    </source>
</evidence>
<dbReference type="SUPFAM" id="SSF52499">
    <property type="entry name" value="Isochorismatase-like hydrolases"/>
    <property type="match status" value="1"/>
</dbReference>
<dbReference type="Proteomes" id="UP001269375">
    <property type="component" value="Unassembled WGS sequence"/>
</dbReference>
<accession>A0ABU1GSV2</accession>